<organism evidence="1">
    <name type="scientific">Rhipicephalus microplus</name>
    <name type="common">Cattle tick</name>
    <name type="synonym">Boophilus microplus</name>
    <dbReference type="NCBI Taxonomy" id="6941"/>
    <lineage>
        <taxon>Eukaryota</taxon>
        <taxon>Metazoa</taxon>
        <taxon>Ecdysozoa</taxon>
        <taxon>Arthropoda</taxon>
        <taxon>Chelicerata</taxon>
        <taxon>Arachnida</taxon>
        <taxon>Acari</taxon>
        <taxon>Parasitiformes</taxon>
        <taxon>Ixodida</taxon>
        <taxon>Ixodoidea</taxon>
        <taxon>Ixodidae</taxon>
        <taxon>Rhipicephalinae</taxon>
        <taxon>Rhipicephalus</taxon>
        <taxon>Boophilus</taxon>
    </lineage>
</organism>
<sequence length="112" mass="12804">MTYKKATVRLVGCLCLNVKTAQNYQQTGGRRDDMVLNLQLKFIITNTHTYQAEDLVTWHTVATAQHSYLFVILCSFIAKDVMRSKLWSRAAPELSTDASVYNQYPGLRKQKS</sequence>
<accession>A0A6G5AIC1</accession>
<proteinExistence type="predicted"/>
<name>A0A6G5AIC1_RHIMP</name>
<protein>
    <submittedName>
        <fullName evidence="1">Uncharacterized protein</fullName>
    </submittedName>
</protein>
<dbReference type="AlphaFoldDB" id="A0A6G5AIC1"/>
<reference evidence="1" key="1">
    <citation type="submission" date="2020-03" db="EMBL/GenBank/DDBJ databases">
        <title>A transcriptome and proteome of the tick Rhipicephalus microplus shaped by the genetic composition of its hosts and developmental stage.</title>
        <authorList>
            <person name="Garcia G.R."/>
            <person name="Ribeiro J.M.C."/>
            <person name="Maruyama S.R."/>
            <person name="Gardinasse L.G."/>
            <person name="Nelson K."/>
            <person name="Ferreira B.R."/>
            <person name="Andrade T.G."/>
            <person name="Santos I.K.F.M."/>
        </authorList>
    </citation>
    <scope>NUCLEOTIDE SEQUENCE</scope>
    <source>
        <strain evidence="1">NSGR</strain>
        <tissue evidence="1">Salivary glands</tissue>
    </source>
</reference>
<evidence type="ECO:0000313" key="1">
    <source>
        <dbReference type="EMBL" id="NIE49940.1"/>
    </source>
</evidence>
<dbReference type="EMBL" id="GIKN01007667">
    <property type="protein sequence ID" value="NIE49940.1"/>
    <property type="molecule type" value="Transcribed_RNA"/>
</dbReference>